<dbReference type="AlphaFoldDB" id="A0A3R9MVP7"/>
<feature type="chain" id="PRO_5018690020" description="CBM-cenC domain-containing protein" evidence="2">
    <location>
        <begin position="22"/>
        <end position="180"/>
    </location>
</feature>
<reference evidence="4 5" key="1">
    <citation type="submission" date="2018-12" db="EMBL/GenBank/DDBJ databases">
        <authorList>
            <person name="Feng G."/>
            <person name="Zhu H."/>
        </authorList>
    </citation>
    <scope>NUCLEOTIDE SEQUENCE [LARGE SCALE GENOMIC DNA]</scope>
    <source>
        <strain evidence="4 5">KCTC 12533</strain>
    </source>
</reference>
<dbReference type="EMBL" id="RWIT01000003">
    <property type="protein sequence ID" value="RSK49594.1"/>
    <property type="molecule type" value="Genomic_DNA"/>
</dbReference>
<name>A0A3R9MVP7_9BACT</name>
<evidence type="ECO:0000256" key="2">
    <source>
        <dbReference type="SAM" id="SignalP"/>
    </source>
</evidence>
<gene>
    <name evidence="4" type="ORF">EI291_08890</name>
</gene>
<keyword evidence="2" id="KW-0732">Signal</keyword>
<keyword evidence="1" id="KW-0378">Hydrolase</keyword>
<comment type="caution">
    <text evidence="4">The sequence shown here is derived from an EMBL/GenBank/DDBJ whole genome shotgun (WGS) entry which is preliminary data.</text>
</comment>
<dbReference type="Pfam" id="PF02018">
    <property type="entry name" value="CBM_4_9"/>
    <property type="match status" value="1"/>
</dbReference>
<evidence type="ECO:0000313" key="5">
    <source>
        <dbReference type="Proteomes" id="UP000273500"/>
    </source>
</evidence>
<dbReference type="InterPro" id="IPR003305">
    <property type="entry name" value="CenC_carb-bd"/>
</dbReference>
<feature type="domain" description="CBM-cenC" evidence="3">
    <location>
        <begin position="29"/>
        <end position="160"/>
    </location>
</feature>
<feature type="signal peptide" evidence="2">
    <location>
        <begin position="1"/>
        <end position="21"/>
    </location>
</feature>
<proteinExistence type="predicted"/>
<evidence type="ECO:0000256" key="1">
    <source>
        <dbReference type="ARBA" id="ARBA00022801"/>
    </source>
</evidence>
<dbReference type="GO" id="GO:0016798">
    <property type="term" value="F:hydrolase activity, acting on glycosyl bonds"/>
    <property type="evidence" value="ECO:0007669"/>
    <property type="project" value="InterPro"/>
</dbReference>
<dbReference type="OrthoDB" id="882450at2"/>
<evidence type="ECO:0000313" key="4">
    <source>
        <dbReference type="EMBL" id="RSK49594.1"/>
    </source>
</evidence>
<organism evidence="4 5">
    <name type="scientific">Hymenobacter rigui</name>
    <dbReference type="NCBI Taxonomy" id="334424"/>
    <lineage>
        <taxon>Bacteria</taxon>
        <taxon>Pseudomonadati</taxon>
        <taxon>Bacteroidota</taxon>
        <taxon>Cytophagia</taxon>
        <taxon>Cytophagales</taxon>
        <taxon>Hymenobacteraceae</taxon>
        <taxon>Hymenobacter</taxon>
    </lineage>
</organism>
<sequence length="180" mass="19723">MNKLALSLLLLPGLAACSAGPGEGQWVGDYVTRSDFESVVGWGGDAASLTKERAHSGMYAVKVDAGREYGQTYDVAVGQAAVHPLKGLELNAWALLMGPQSTGSVVLQIVDTSNSGFRVVHTEQLNLADQIKDYKEWKPVSQRFTLPPDLKPEYRLRIYLWRNTASEPVYLDDLSVKALE</sequence>
<dbReference type="PROSITE" id="PS51257">
    <property type="entry name" value="PROKAR_LIPOPROTEIN"/>
    <property type="match status" value="1"/>
</dbReference>
<protein>
    <recommendedName>
        <fullName evidence="3">CBM-cenC domain-containing protein</fullName>
    </recommendedName>
</protein>
<dbReference type="InterPro" id="IPR008979">
    <property type="entry name" value="Galactose-bd-like_sf"/>
</dbReference>
<evidence type="ECO:0000259" key="3">
    <source>
        <dbReference type="Pfam" id="PF02018"/>
    </source>
</evidence>
<dbReference type="Gene3D" id="2.60.120.260">
    <property type="entry name" value="Galactose-binding domain-like"/>
    <property type="match status" value="1"/>
</dbReference>
<dbReference type="Proteomes" id="UP000273500">
    <property type="component" value="Unassembled WGS sequence"/>
</dbReference>
<accession>A0A3R9MVP7</accession>
<dbReference type="RefSeq" id="WP_125419447.1">
    <property type="nucleotide sequence ID" value="NZ_RWIT01000003.1"/>
</dbReference>
<keyword evidence="5" id="KW-1185">Reference proteome</keyword>
<dbReference type="SUPFAM" id="SSF49785">
    <property type="entry name" value="Galactose-binding domain-like"/>
    <property type="match status" value="1"/>
</dbReference>